<proteinExistence type="predicted"/>
<evidence type="ECO:0000313" key="3">
    <source>
        <dbReference type="Proteomes" id="UP000003111"/>
    </source>
</evidence>
<dbReference type="Proteomes" id="UP000003111">
    <property type="component" value="Unassembled WGS sequence"/>
</dbReference>
<dbReference type="AlphaFoldDB" id="E2SD29"/>
<keyword evidence="3" id="KW-1185">Reference proteome</keyword>
<gene>
    <name evidence="2" type="ORF">HMPREF0063_12341</name>
</gene>
<dbReference type="HOGENOM" id="CLU_182347_0_0_11"/>
<sequence length="71" mass="7815">MWRISMAKALVGFIGGPTPAELQQTATLRRRVADLEAEVGRLKTENDGLLQALRERVESVNASDLMEPVAH</sequence>
<accession>E2SD29</accession>
<evidence type="ECO:0000313" key="2">
    <source>
        <dbReference type="EMBL" id="EFQ83132.1"/>
    </source>
</evidence>
<dbReference type="STRING" id="585531.HMPREF0063_12341"/>
<dbReference type="EMBL" id="ACLF03000006">
    <property type="protein sequence ID" value="EFQ83132.1"/>
    <property type="molecule type" value="Genomic_DNA"/>
</dbReference>
<keyword evidence="1" id="KW-0175">Coiled coil</keyword>
<name>E2SD29_9ACTN</name>
<protein>
    <submittedName>
        <fullName evidence="2">Uncharacterized protein</fullName>
    </submittedName>
</protein>
<comment type="caution">
    <text evidence="2">The sequence shown here is derived from an EMBL/GenBank/DDBJ whole genome shotgun (WGS) entry which is preliminary data.</text>
</comment>
<reference evidence="2" key="1">
    <citation type="submission" date="2010-08" db="EMBL/GenBank/DDBJ databases">
        <authorList>
            <person name="Muzny D."/>
            <person name="Qin X."/>
            <person name="Buhay C."/>
            <person name="Dugan-Rocha S."/>
            <person name="Ding Y."/>
            <person name="Chen G."/>
            <person name="Hawes A."/>
            <person name="Holder M."/>
            <person name="Jhangiani S."/>
            <person name="Johnson A."/>
            <person name="Khan Z."/>
            <person name="Li Z."/>
            <person name="Liu W."/>
            <person name="Liu X."/>
            <person name="Perez L."/>
            <person name="Shen H."/>
            <person name="Wang Q."/>
            <person name="Watt J."/>
            <person name="Xi L."/>
            <person name="Xin Y."/>
            <person name="Zhou J."/>
            <person name="Deng J."/>
            <person name="Jiang H."/>
            <person name="Liu Y."/>
            <person name="Qu J."/>
            <person name="Song X.-Z."/>
            <person name="Zhang L."/>
            <person name="Villasana D."/>
            <person name="Johnson A."/>
            <person name="Liu J."/>
            <person name="Liyanage D."/>
            <person name="Lorensuhewa L."/>
            <person name="Robinson T."/>
            <person name="Song A."/>
            <person name="Song B.-B."/>
            <person name="Dinh H."/>
            <person name="Thornton R."/>
            <person name="Coyle M."/>
            <person name="Francisco L."/>
            <person name="Jackson L."/>
            <person name="Javaid M."/>
            <person name="Korchina V."/>
            <person name="Kovar C."/>
            <person name="Mata R."/>
            <person name="Mathew T."/>
            <person name="Ngo R."/>
            <person name="Nguyen L."/>
            <person name="Nguyen N."/>
            <person name="Okwuonu G."/>
            <person name="Ongeri F."/>
            <person name="Pham C."/>
            <person name="Simmons D."/>
            <person name="Wilczek-Boney K."/>
            <person name="Hale W."/>
            <person name="Jakkamsetti A."/>
            <person name="Pham P."/>
            <person name="Ruth R."/>
            <person name="San Lucas F."/>
            <person name="Warren J."/>
            <person name="Zhang J."/>
            <person name="Zhao Z."/>
            <person name="Zhou C."/>
            <person name="Zhu D."/>
            <person name="Lee S."/>
            <person name="Bess C."/>
            <person name="Blankenburg K."/>
            <person name="Forbes L."/>
            <person name="Fu Q."/>
            <person name="Gubbala S."/>
            <person name="Hirani K."/>
            <person name="Jayaseelan J.C."/>
            <person name="Lara F."/>
            <person name="Munidasa M."/>
            <person name="Palculict T."/>
            <person name="Patil S."/>
            <person name="Pu L.-L."/>
            <person name="Saada N."/>
            <person name="Tang L."/>
            <person name="Weissenberger G."/>
            <person name="Zhu Y."/>
            <person name="Hemphill L."/>
            <person name="Shang Y."/>
            <person name="Youmans B."/>
            <person name="Ayvaz T."/>
            <person name="Ross M."/>
            <person name="Santibanez J."/>
            <person name="Aqrawi P."/>
            <person name="Gross S."/>
            <person name="Joshi V."/>
            <person name="Fowler G."/>
            <person name="Nazareth L."/>
            <person name="Reid J."/>
            <person name="Worley K."/>
            <person name="Petrosino J."/>
            <person name="Highlander S."/>
            <person name="Gibbs R."/>
        </authorList>
    </citation>
    <scope>NUCLEOTIDE SEQUENCE [LARGE SCALE GENOMIC DNA]</scope>
    <source>
        <strain evidence="2">DSM 15272</strain>
    </source>
</reference>
<feature type="coiled-coil region" evidence="1">
    <location>
        <begin position="25"/>
        <end position="52"/>
    </location>
</feature>
<evidence type="ECO:0000256" key="1">
    <source>
        <dbReference type="SAM" id="Coils"/>
    </source>
</evidence>
<dbReference type="eggNOG" id="ENOG5034996">
    <property type="taxonomic scope" value="Bacteria"/>
</dbReference>
<organism evidence="2 3">
    <name type="scientific">Aeromicrobium marinum DSM 15272</name>
    <dbReference type="NCBI Taxonomy" id="585531"/>
    <lineage>
        <taxon>Bacteria</taxon>
        <taxon>Bacillati</taxon>
        <taxon>Actinomycetota</taxon>
        <taxon>Actinomycetes</taxon>
        <taxon>Propionibacteriales</taxon>
        <taxon>Nocardioidaceae</taxon>
        <taxon>Aeromicrobium</taxon>
    </lineage>
</organism>